<dbReference type="EMBL" id="KV425890">
    <property type="protein sequence ID" value="KZW02036.1"/>
    <property type="molecule type" value="Genomic_DNA"/>
</dbReference>
<keyword evidence="3" id="KW-1185">Reference proteome</keyword>
<proteinExistence type="predicted"/>
<reference evidence="2 3" key="1">
    <citation type="journal article" date="2016" name="Mol. Biol. Evol.">
        <title>Comparative Genomics of Early-Diverging Mushroom-Forming Fungi Provides Insights into the Origins of Lignocellulose Decay Capabilities.</title>
        <authorList>
            <person name="Nagy L.G."/>
            <person name="Riley R."/>
            <person name="Tritt A."/>
            <person name="Adam C."/>
            <person name="Daum C."/>
            <person name="Floudas D."/>
            <person name="Sun H."/>
            <person name="Yadav J.S."/>
            <person name="Pangilinan J."/>
            <person name="Larsson K.H."/>
            <person name="Matsuura K."/>
            <person name="Barry K."/>
            <person name="Labutti K."/>
            <person name="Kuo R."/>
            <person name="Ohm R.A."/>
            <person name="Bhattacharya S.S."/>
            <person name="Shirouzu T."/>
            <person name="Yoshinaga Y."/>
            <person name="Martin F.M."/>
            <person name="Grigoriev I.V."/>
            <person name="Hibbett D.S."/>
        </authorList>
    </citation>
    <scope>NUCLEOTIDE SEQUENCE [LARGE SCALE GENOMIC DNA]</scope>
    <source>
        <strain evidence="2 3">HHB12029</strain>
    </source>
</reference>
<feature type="compositionally biased region" description="Low complexity" evidence="1">
    <location>
        <begin position="216"/>
        <end position="245"/>
    </location>
</feature>
<organism evidence="2 3">
    <name type="scientific">Exidia glandulosa HHB12029</name>
    <dbReference type="NCBI Taxonomy" id="1314781"/>
    <lineage>
        <taxon>Eukaryota</taxon>
        <taxon>Fungi</taxon>
        <taxon>Dikarya</taxon>
        <taxon>Basidiomycota</taxon>
        <taxon>Agaricomycotina</taxon>
        <taxon>Agaricomycetes</taxon>
        <taxon>Auriculariales</taxon>
        <taxon>Exidiaceae</taxon>
        <taxon>Exidia</taxon>
    </lineage>
</organism>
<evidence type="ECO:0000313" key="2">
    <source>
        <dbReference type="EMBL" id="KZW02036.1"/>
    </source>
</evidence>
<feature type="compositionally biased region" description="Low complexity" evidence="1">
    <location>
        <begin position="96"/>
        <end position="107"/>
    </location>
</feature>
<feature type="region of interest" description="Disordered" evidence="1">
    <location>
        <begin position="96"/>
        <end position="252"/>
    </location>
</feature>
<sequence>MNHLPSPPTSEWTPESSVSIEIKSLLASTWAVLQQPPPPSIREVLTAYNAKGTGDREMLLAMLTAKSAEDQRIASLATLQNSMLQIYTTAASASAPHAAPLSPDSLSRSASGHGKPEPALQHHYAPAHAHQYHQHAHVQQHQHHHHHLPPSPSSRVNLPPVRGEPSRKRARSSRSPERHSPYPSRADSPGSSHRRRSSSSAHSPVEPNPRGAMAIGSLLSSSYSGAADDASWATSARTSAERSTTVPVSETR</sequence>
<feature type="compositionally biased region" description="Basic residues" evidence="1">
    <location>
        <begin position="130"/>
        <end position="148"/>
    </location>
</feature>
<evidence type="ECO:0000313" key="3">
    <source>
        <dbReference type="Proteomes" id="UP000077266"/>
    </source>
</evidence>
<dbReference type="InParanoid" id="A0A165PDY7"/>
<dbReference type="OrthoDB" id="2537258at2759"/>
<gene>
    <name evidence="2" type="ORF">EXIGLDRAFT_736764</name>
</gene>
<name>A0A165PDY7_EXIGL</name>
<accession>A0A165PDY7</accession>
<dbReference type="AlphaFoldDB" id="A0A165PDY7"/>
<feature type="compositionally biased region" description="Low complexity" evidence="1">
    <location>
        <begin position="118"/>
        <end position="129"/>
    </location>
</feature>
<dbReference type="Proteomes" id="UP000077266">
    <property type="component" value="Unassembled WGS sequence"/>
</dbReference>
<evidence type="ECO:0000256" key="1">
    <source>
        <dbReference type="SAM" id="MobiDB-lite"/>
    </source>
</evidence>
<protein>
    <submittedName>
        <fullName evidence="2">Uncharacterized protein</fullName>
    </submittedName>
</protein>